<dbReference type="OrthoDB" id="8585334at2"/>
<dbReference type="PROSITE" id="PS51736">
    <property type="entry name" value="RECOMBINASES_3"/>
    <property type="match status" value="1"/>
</dbReference>
<keyword evidence="2" id="KW-0229">DNA integration</keyword>
<name>B2JE99_PARP8</name>
<evidence type="ECO:0000313" key="7">
    <source>
        <dbReference type="EMBL" id="ACC71307.1"/>
    </source>
</evidence>
<feature type="active site" description="O-(5'-phospho-DNA)-serine intermediate" evidence="5">
    <location>
        <position position="11"/>
    </location>
</feature>
<dbReference type="InterPro" id="IPR009057">
    <property type="entry name" value="Homeodomain-like_sf"/>
</dbReference>
<dbReference type="CDD" id="cd00569">
    <property type="entry name" value="HTH_Hin_like"/>
    <property type="match status" value="1"/>
</dbReference>
<dbReference type="CDD" id="cd03768">
    <property type="entry name" value="SR_ResInv"/>
    <property type="match status" value="1"/>
</dbReference>
<comment type="similarity">
    <text evidence="1">Belongs to the site-specific recombinase resolvase family.</text>
</comment>
<dbReference type="GO" id="GO:0003677">
    <property type="term" value="F:DNA binding"/>
    <property type="evidence" value="ECO:0007669"/>
    <property type="project" value="UniProtKB-KW"/>
</dbReference>
<dbReference type="HOGENOM" id="CLU_010686_8_2_4"/>
<gene>
    <name evidence="7" type="ordered locus">Bphy_2132</name>
</gene>
<dbReference type="InterPro" id="IPR036162">
    <property type="entry name" value="Resolvase-like_N_sf"/>
</dbReference>
<dbReference type="GO" id="GO:0000150">
    <property type="term" value="F:DNA strand exchange activity"/>
    <property type="evidence" value="ECO:0007669"/>
    <property type="project" value="InterPro"/>
</dbReference>
<dbReference type="InterPro" id="IPR006118">
    <property type="entry name" value="Recombinase_CS"/>
</dbReference>
<feature type="domain" description="Resolvase/invertase-type recombinase catalytic" evidence="6">
    <location>
        <begin position="3"/>
        <end position="143"/>
    </location>
</feature>
<dbReference type="KEGG" id="bph:Bphy_2132"/>
<keyword evidence="8" id="KW-1185">Reference proteome</keyword>
<dbReference type="InterPro" id="IPR006120">
    <property type="entry name" value="Resolvase_HTH_dom"/>
</dbReference>
<dbReference type="AlphaFoldDB" id="B2JE99"/>
<dbReference type="PROSITE" id="PS00398">
    <property type="entry name" value="RECOMBINASES_2"/>
    <property type="match status" value="1"/>
</dbReference>
<dbReference type="Gene3D" id="1.10.10.60">
    <property type="entry name" value="Homeodomain-like"/>
    <property type="match status" value="1"/>
</dbReference>
<dbReference type="Gene3D" id="3.40.50.1390">
    <property type="entry name" value="Resolvase, N-terminal catalytic domain"/>
    <property type="match status" value="1"/>
</dbReference>
<dbReference type="Pfam" id="PF00239">
    <property type="entry name" value="Resolvase"/>
    <property type="match status" value="1"/>
</dbReference>
<evidence type="ECO:0000256" key="5">
    <source>
        <dbReference type="PIRSR" id="PIRSR606118-50"/>
    </source>
</evidence>
<dbReference type="SUPFAM" id="SSF46689">
    <property type="entry name" value="Homeodomain-like"/>
    <property type="match status" value="1"/>
</dbReference>
<dbReference type="SMART" id="SM00857">
    <property type="entry name" value="Resolvase"/>
    <property type="match status" value="1"/>
</dbReference>
<evidence type="ECO:0000256" key="4">
    <source>
        <dbReference type="ARBA" id="ARBA00023172"/>
    </source>
</evidence>
<dbReference type="eggNOG" id="COG1961">
    <property type="taxonomic scope" value="Bacteria"/>
</dbReference>
<dbReference type="Proteomes" id="UP000001192">
    <property type="component" value="Chromosome 1"/>
</dbReference>
<dbReference type="RefSeq" id="WP_012401513.1">
    <property type="nucleotide sequence ID" value="NC_010622.1"/>
</dbReference>
<protein>
    <submittedName>
        <fullName evidence="7">Resolvase domain protein</fullName>
    </submittedName>
</protein>
<evidence type="ECO:0000256" key="3">
    <source>
        <dbReference type="ARBA" id="ARBA00023125"/>
    </source>
</evidence>
<sequence length="198" mass="21469">MSRTFAYARVSRTELTTSNQLEEIKAAGFTVDSKRIVEETISGSTEAFKRPLFAKLVDRLEAGDVLIVTKLDRLGRSALDVRSTVEKLAGMGVRVHCLQLGGADLTSSAGKLIMGVLSSMAEFERDLIIERTQAGLARAKAEGTKLGRKSALSPQEQQKVREALAGGVSVSQLARDYSTSRATILRAKSALRPELLKF</sequence>
<dbReference type="GO" id="GO:0015074">
    <property type="term" value="P:DNA integration"/>
    <property type="evidence" value="ECO:0007669"/>
    <property type="project" value="UniProtKB-KW"/>
</dbReference>
<dbReference type="STRING" id="391038.Bphy_2132"/>
<dbReference type="PANTHER" id="PTHR30461">
    <property type="entry name" value="DNA-INVERTASE FROM LAMBDOID PROPHAGE"/>
    <property type="match status" value="1"/>
</dbReference>
<proteinExistence type="inferred from homology"/>
<evidence type="ECO:0000313" key="8">
    <source>
        <dbReference type="Proteomes" id="UP000001192"/>
    </source>
</evidence>
<keyword evidence="4" id="KW-0233">DNA recombination</keyword>
<accession>B2JE99</accession>
<dbReference type="PANTHER" id="PTHR30461:SF2">
    <property type="entry name" value="SERINE RECOMBINASE PINE-RELATED"/>
    <property type="match status" value="1"/>
</dbReference>
<evidence type="ECO:0000256" key="2">
    <source>
        <dbReference type="ARBA" id="ARBA00022908"/>
    </source>
</evidence>
<evidence type="ECO:0000256" key="1">
    <source>
        <dbReference type="ARBA" id="ARBA00009913"/>
    </source>
</evidence>
<dbReference type="Pfam" id="PF02796">
    <property type="entry name" value="HTH_7"/>
    <property type="match status" value="1"/>
</dbReference>
<evidence type="ECO:0000259" key="6">
    <source>
        <dbReference type="PROSITE" id="PS51736"/>
    </source>
</evidence>
<dbReference type="SUPFAM" id="SSF53041">
    <property type="entry name" value="Resolvase-like"/>
    <property type="match status" value="1"/>
</dbReference>
<dbReference type="InterPro" id="IPR050639">
    <property type="entry name" value="SSR_resolvase"/>
</dbReference>
<organism evidence="7 8">
    <name type="scientific">Paraburkholderia phymatum (strain DSM 17167 / CIP 108236 / LMG 21445 / STM815)</name>
    <name type="common">Burkholderia phymatum</name>
    <dbReference type="NCBI Taxonomy" id="391038"/>
    <lineage>
        <taxon>Bacteria</taxon>
        <taxon>Pseudomonadati</taxon>
        <taxon>Pseudomonadota</taxon>
        <taxon>Betaproteobacteria</taxon>
        <taxon>Burkholderiales</taxon>
        <taxon>Burkholderiaceae</taxon>
        <taxon>Paraburkholderia</taxon>
    </lineage>
</organism>
<reference evidence="8" key="1">
    <citation type="journal article" date="2014" name="Stand. Genomic Sci.">
        <title>Complete genome sequence of Burkholderia phymatum STM815(T), a broad host range and efficient nitrogen-fixing symbiont of Mimosa species.</title>
        <authorList>
            <person name="Moulin L."/>
            <person name="Klonowska A."/>
            <person name="Caroline B."/>
            <person name="Booth K."/>
            <person name="Vriezen J.A."/>
            <person name="Melkonian R."/>
            <person name="James E.K."/>
            <person name="Young J.P."/>
            <person name="Bena G."/>
            <person name="Hauser L."/>
            <person name="Land M."/>
            <person name="Kyrpides N."/>
            <person name="Bruce D."/>
            <person name="Chain P."/>
            <person name="Copeland A."/>
            <person name="Pitluck S."/>
            <person name="Woyke T."/>
            <person name="Lizotte-Waniewski M."/>
            <person name="Bristow J."/>
            <person name="Riley M."/>
        </authorList>
    </citation>
    <scope>NUCLEOTIDE SEQUENCE [LARGE SCALE GENOMIC DNA]</scope>
    <source>
        <strain evidence="8">DSM 17167 / CIP 108236 / LMG 21445 / STM815</strain>
    </source>
</reference>
<keyword evidence="3" id="KW-0238">DNA-binding</keyword>
<dbReference type="EMBL" id="CP001043">
    <property type="protein sequence ID" value="ACC71307.1"/>
    <property type="molecule type" value="Genomic_DNA"/>
</dbReference>
<dbReference type="InterPro" id="IPR006119">
    <property type="entry name" value="Resolv_N"/>
</dbReference>